<protein>
    <submittedName>
        <fullName evidence="2">Uncharacterized protein</fullName>
    </submittedName>
</protein>
<evidence type="ECO:0000313" key="3">
    <source>
        <dbReference type="Proteomes" id="UP000006620"/>
    </source>
</evidence>
<reference evidence="2 3" key="2">
    <citation type="journal article" date="2013" name="Genome Announc.">
        <title>Genome Sequence of Growth-Improving Paenibacillus mucilaginosus Strain KNP414.</title>
        <authorList>
            <person name="Lu J.J."/>
            <person name="Wang J.F."/>
            <person name="Hu X.F."/>
        </authorList>
    </citation>
    <scope>NUCLEOTIDE SEQUENCE [LARGE SCALE GENOMIC DNA]</scope>
    <source>
        <strain evidence="2 3">KNP414</strain>
    </source>
</reference>
<dbReference type="HOGENOM" id="CLU_634374_0_0_9"/>
<reference evidence="3" key="1">
    <citation type="submission" date="2011-06" db="EMBL/GenBank/DDBJ databases">
        <title>Complete genome sequence of Paenibacillus mucilaginosus KNP414.</title>
        <authorList>
            <person name="Wang J."/>
            <person name="Hu S."/>
            <person name="Hu X."/>
            <person name="Zhang B."/>
            <person name="Dong D."/>
            <person name="Zhang S."/>
            <person name="Zhao K."/>
            <person name="Wu D."/>
        </authorList>
    </citation>
    <scope>NUCLEOTIDE SEQUENCE [LARGE SCALE GENOMIC DNA]</scope>
    <source>
        <strain evidence="3">KNP414</strain>
    </source>
</reference>
<evidence type="ECO:0000313" key="2">
    <source>
        <dbReference type="EMBL" id="AEI42495.1"/>
    </source>
</evidence>
<evidence type="ECO:0000256" key="1">
    <source>
        <dbReference type="SAM" id="SignalP"/>
    </source>
</evidence>
<dbReference type="SUPFAM" id="SSF55383">
    <property type="entry name" value="Copper amine oxidase, domain N"/>
    <property type="match status" value="1"/>
</dbReference>
<organism evidence="2 3">
    <name type="scientific">Paenibacillus mucilaginosus (strain KNP414)</name>
    <dbReference type="NCBI Taxonomy" id="1036673"/>
    <lineage>
        <taxon>Bacteria</taxon>
        <taxon>Bacillati</taxon>
        <taxon>Bacillota</taxon>
        <taxon>Bacilli</taxon>
        <taxon>Bacillales</taxon>
        <taxon>Paenibacillaceae</taxon>
        <taxon>Paenibacillus</taxon>
    </lineage>
</organism>
<keyword evidence="1" id="KW-0732">Signal</keyword>
<dbReference type="KEGG" id="pms:KNP414_03957"/>
<feature type="chain" id="PRO_5039184730" evidence="1">
    <location>
        <begin position="20"/>
        <end position="432"/>
    </location>
</feature>
<dbReference type="Proteomes" id="UP000006620">
    <property type="component" value="Chromosome"/>
</dbReference>
<dbReference type="EMBL" id="CP002869">
    <property type="protein sequence ID" value="AEI42495.1"/>
    <property type="molecule type" value="Genomic_DNA"/>
</dbReference>
<gene>
    <name evidence="2" type="ordered locus">KNP414_03957</name>
</gene>
<accession>F8F947</accession>
<dbReference type="InterPro" id="IPR036582">
    <property type="entry name" value="Mao_N_sf"/>
</dbReference>
<dbReference type="PATRIC" id="fig|1036673.3.peg.3637"/>
<proteinExistence type="predicted"/>
<feature type="signal peptide" evidence="1">
    <location>
        <begin position="1"/>
        <end position="19"/>
    </location>
</feature>
<sequence>MKLPSRSMRILLLFSSLLAAVQPLPPDSAYACSRGEFPAPLQEYMDADAVFTAEVISDRKVHYGGSPMRQLTLAPESPPFKGQAPRTVLTALDSDQCGASAAAGDRYMFYSHRSGGLLHRISIFDMKTAPSPGGPAPAGLHQSASAAGHPEPAWHLYYRPDVRIHGEKGPLPTEGMPVIYDHSLYLPLPFYRGALGLAADWLPEENTVSFRSTGAAMSTTGSAALPEDEHAAASGVPFFPGIRMVFDGTEVPSSEEPFLLCGELYVPLRPAAEQLGYEAAWTDGTVELSPRAPFASAADAKLALKLVSGRMDGPDLVMEQLGSEGFTYRVPAAAHPESGHAEEPDARVRTGSFEDLTDPDSPLYEHGIRLFLSSAEREAELAVDEALISRLPLDPVLRSRLGAALGRPLPELPAGWLLTEDHLPAPARPLSP</sequence>
<dbReference type="RefSeq" id="WP_013917651.1">
    <property type="nucleotide sequence ID" value="NC_015690.1"/>
</dbReference>
<dbReference type="AlphaFoldDB" id="F8F947"/>
<name>F8F947_PAEMK</name>